<dbReference type="Proteomes" id="UP000034246">
    <property type="component" value="Unassembled WGS sequence"/>
</dbReference>
<dbReference type="EMBL" id="LBWP01000020">
    <property type="protein sequence ID" value="KKR10355.1"/>
    <property type="molecule type" value="Genomic_DNA"/>
</dbReference>
<evidence type="ECO:0000313" key="1">
    <source>
        <dbReference type="EMBL" id="KKR10355.1"/>
    </source>
</evidence>
<reference evidence="1 2" key="1">
    <citation type="journal article" date="2015" name="Nature">
        <title>rRNA introns, odd ribosomes, and small enigmatic genomes across a large radiation of phyla.</title>
        <authorList>
            <person name="Brown C.T."/>
            <person name="Hug L.A."/>
            <person name="Thomas B.C."/>
            <person name="Sharon I."/>
            <person name="Castelle C.J."/>
            <person name="Singh A."/>
            <person name="Wilkins M.J."/>
            <person name="Williams K.H."/>
            <person name="Banfield J.F."/>
        </authorList>
    </citation>
    <scope>NUCLEOTIDE SEQUENCE [LARGE SCALE GENOMIC DNA]</scope>
</reference>
<name>A0A0G0QIU7_9BACT</name>
<dbReference type="AlphaFoldDB" id="A0A0G0QIU7"/>
<organism evidence="1 2">
    <name type="scientific">Candidatus Woesebacteria bacterium GW2011_GWA1_39_21</name>
    <dbReference type="NCBI Taxonomy" id="1618550"/>
    <lineage>
        <taxon>Bacteria</taxon>
        <taxon>Candidatus Woeseibacteriota</taxon>
    </lineage>
</organism>
<gene>
    <name evidence="1" type="ORF">UT39_C0020G0003</name>
</gene>
<dbReference type="STRING" id="1618550.UT39_C0020G0003"/>
<comment type="caution">
    <text evidence="1">The sequence shown here is derived from an EMBL/GenBank/DDBJ whole genome shotgun (WGS) entry which is preliminary data.</text>
</comment>
<proteinExistence type="predicted"/>
<accession>A0A0G0QIU7</accession>
<evidence type="ECO:0000313" key="2">
    <source>
        <dbReference type="Proteomes" id="UP000034246"/>
    </source>
</evidence>
<protein>
    <submittedName>
        <fullName evidence="1">Uncharacterized protein</fullName>
    </submittedName>
</protein>
<sequence>MNEICNSCHNDKACTTHEPRFLINQGELKWDNCLLYTCIRGYQSARQARIDSEPEEFDVSGVTKLGWRFGTTHKPTREGNFQRFVDVDGRVYFKDQNNDNCWRRTGRIFSKSSWSVKFIPTFDRGEGD</sequence>